<dbReference type="SUPFAM" id="SSF47336">
    <property type="entry name" value="ACP-like"/>
    <property type="match status" value="2"/>
</dbReference>
<feature type="active site" description="Proton donor; for dehydratase activity" evidence="7">
    <location>
        <position position="987"/>
    </location>
</feature>
<dbReference type="InterPro" id="IPR030918">
    <property type="entry name" value="PT_fungal_PKS"/>
</dbReference>
<dbReference type="PROSITE" id="PS50075">
    <property type="entry name" value="CARRIER"/>
    <property type="match status" value="2"/>
</dbReference>
<dbReference type="InterPro" id="IPR036736">
    <property type="entry name" value="ACP-like_sf"/>
</dbReference>
<dbReference type="SMART" id="SM00823">
    <property type="entry name" value="PKS_PP"/>
    <property type="match status" value="2"/>
</dbReference>
<feature type="region of interest" description="N-terminal hotdog fold" evidence="7">
    <location>
        <begin position="759"/>
        <end position="900"/>
    </location>
</feature>
<feature type="compositionally biased region" description="Low complexity" evidence="8">
    <location>
        <begin position="1370"/>
        <end position="1384"/>
    </location>
</feature>
<dbReference type="InterPro" id="IPR020806">
    <property type="entry name" value="PKS_PP-bd"/>
</dbReference>
<dbReference type="GO" id="GO:0044550">
    <property type="term" value="P:secondary metabolite biosynthetic process"/>
    <property type="evidence" value="ECO:0007669"/>
    <property type="project" value="UniProtKB-ARBA"/>
</dbReference>
<dbReference type="InterPro" id="IPR016039">
    <property type="entry name" value="Thiolase-like"/>
</dbReference>
<dbReference type="FunFam" id="3.40.50.1820:FF:000116">
    <property type="entry name" value="Sterigmatocystin biosynthesis polyketide synthase"/>
    <property type="match status" value="1"/>
</dbReference>
<dbReference type="InterPro" id="IPR016036">
    <property type="entry name" value="Malonyl_transacylase_ACP-bd"/>
</dbReference>
<dbReference type="GO" id="GO:0006633">
    <property type="term" value="P:fatty acid biosynthetic process"/>
    <property type="evidence" value="ECO:0007669"/>
    <property type="project" value="TreeGrafter"/>
</dbReference>
<feature type="domain" description="Carrier" evidence="9">
    <location>
        <begin position="1145"/>
        <end position="1224"/>
    </location>
</feature>
<name>A0AAJ0G712_9PEZI</name>
<dbReference type="FunFam" id="3.10.129.110:FF:000001">
    <property type="entry name" value="Sterigmatocystin biosynthesis polyketide synthase"/>
    <property type="match status" value="1"/>
</dbReference>
<dbReference type="Gene3D" id="1.10.1200.10">
    <property type="entry name" value="ACP-like"/>
    <property type="match status" value="2"/>
</dbReference>
<dbReference type="PANTHER" id="PTHR43775:SF40">
    <property type="entry name" value="NORSOLORINIC ACID SYNTHASE STCA"/>
    <property type="match status" value="1"/>
</dbReference>
<dbReference type="PROSITE" id="PS52004">
    <property type="entry name" value="KS3_2"/>
    <property type="match status" value="1"/>
</dbReference>
<gene>
    <name evidence="12" type="ORF">LTR09_012160</name>
</gene>
<evidence type="ECO:0008006" key="14">
    <source>
        <dbReference type="Google" id="ProtNLM"/>
    </source>
</evidence>
<dbReference type="Proteomes" id="UP001271007">
    <property type="component" value="Unassembled WGS sequence"/>
</dbReference>
<dbReference type="FunFam" id="1.10.1200.10:FF:000011">
    <property type="entry name" value="Sterigmatocystin biosynthesis polyketide synthase"/>
    <property type="match status" value="2"/>
</dbReference>
<dbReference type="InterPro" id="IPR009081">
    <property type="entry name" value="PP-bd_ACP"/>
</dbReference>
<dbReference type="Pfam" id="PF00698">
    <property type="entry name" value="Acyl_transf_1"/>
    <property type="match status" value="1"/>
</dbReference>
<evidence type="ECO:0000259" key="10">
    <source>
        <dbReference type="PROSITE" id="PS52004"/>
    </source>
</evidence>
<dbReference type="GO" id="GO:0031177">
    <property type="term" value="F:phosphopantetheine binding"/>
    <property type="evidence" value="ECO:0007669"/>
    <property type="project" value="InterPro"/>
</dbReference>
<reference evidence="12" key="1">
    <citation type="submission" date="2023-04" db="EMBL/GenBank/DDBJ databases">
        <title>Black Yeasts Isolated from many extreme environments.</title>
        <authorList>
            <person name="Coleine C."/>
            <person name="Stajich J.E."/>
            <person name="Selbmann L."/>
        </authorList>
    </citation>
    <scope>NUCLEOTIDE SEQUENCE</scope>
    <source>
        <strain evidence="12">CCFEE 5312</strain>
    </source>
</reference>
<evidence type="ECO:0000259" key="9">
    <source>
        <dbReference type="PROSITE" id="PS50075"/>
    </source>
</evidence>
<dbReference type="Pfam" id="PF00109">
    <property type="entry name" value="ketoacyl-synt"/>
    <property type="match status" value="1"/>
</dbReference>
<keyword evidence="13" id="KW-1185">Reference proteome</keyword>
<dbReference type="Pfam" id="PF00550">
    <property type="entry name" value="PP-binding"/>
    <property type="match status" value="2"/>
</dbReference>
<dbReference type="InterPro" id="IPR001227">
    <property type="entry name" value="Ac_transferase_dom_sf"/>
</dbReference>
<feature type="region of interest" description="Disordered" evidence="8">
    <location>
        <begin position="1087"/>
        <end position="1117"/>
    </location>
</feature>
<accession>A0AAJ0G712</accession>
<feature type="active site" description="Proton acceptor; for dehydratase activity" evidence="7">
    <location>
        <position position="791"/>
    </location>
</feature>
<keyword evidence="4" id="KW-0808">Transferase</keyword>
<dbReference type="NCBIfam" id="TIGR04532">
    <property type="entry name" value="PT_fungal_PKS"/>
    <property type="match status" value="1"/>
</dbReference>
<dbReference type="Gene3D" id="3.40.47.10">
    <property type="match status" value="1"/>
</dbReference>
<comment type="cofactor">
    <cofactor evidence="1">
        <name>pantetheine 4'-phosphate</name>
        <dbReference type="ChEBI" id="CHEBI:47942"/>
    </cofactor>
</comment>
<dbReference type="Pfam" id="PF22621">
    <property type="entry name" value="CurL-like_PKS_C"/>
    <property type="match status" value="1"/>
</dbReference>
<evidence type="ECO:0000256" key="4">
    <source>
        <dbReference type="ARBA" id="ARBA00022679"/>
    </source>
</evidence>
<keyword evidence="2" id="KW-0596">Phosphopantetheine</keyword>
<dbReference type="InterPro" id="IPR050091">
    <property type="entry name" value="PKS_NRPS_Biosynth_Enz"/>
</dbReference>
<feature type="domain" description="PKS/mFAS DH" evidence="11">
    <location>
        <begin position="759"/>
        <end position="1075"/>
    </location>
</feature>
<evidence type="ECO:0000256" key="5">
    <source>
        <dbReference type="ARBA" id="ARBA00022737"/>
    </source>
</evidence>
<dbReference type="SMART" id="SM00825">
    <property type="entry name" value="PKS_KS"/>
    <property type="match status" value="1"/>
</dbReference>
<feature type="region of interest" description="C-terminal hotdog fold" evidence="7">
    <location>
        <begin position="923"/>
        <end position="1075"/>
    </location>
</feature>
<keyword evidence="3" id="KW-0597">Phosphoprotein</keyword>
<dbReference type="InterPro" id="IPR049551">
    <property type="entry name" value="PKS_DH_C"/>
</dbReference>
<evidence type="ECO:0000256" key="2">
    <source>
        <dbReference type="ARBA" id="ARBA00022450"/>
    </source>
</evidence>
<comment type="caution">
    <text evidence="12">The sequence shown here is derived from an EMBL/GenBank/DDBJ whole genome shotgun (WGS) entry which is preliminary data.</text>
</comment>
<dbReference type="Gene3D" id="3.40.50.1820">
    <property type="entry name" value="alpha/beta hydrolase"/>
    <property type="match status" value="1"/>
</dbReference>
<evidence type="ECO:0000256" key="3">
    <source>
        <dbReference type="ARBA" id="ARBA00022553"/>
    </source>
</evidence>
<dbReference type="InterPro" id="IPR014031">
    <property type="entry name" value="Ketoacyl_synth_C"/>
</dbReference>
<dbReference type="EMBL" id="JAWDJX010000098">
    <property type="protein sequence ID" value="KAK3046344.1"/>
    <property type="molecule type" value="Genomic_DNA"/>
</dbReference>
<evidence type="ECO:0000256" key="6">
    <source>
        <dbReference type="ARBA" id="ARBA00023268"/>
    </source>
</evidence>
<feature type="domain" description="Ketosynthase family 3 (KS3)" evidence="10">
    <location>
        <begin position="1"/>
        <end position="233"/>
    </location>
</feature>
<dbReference type="InterPro" id="IPR042104">
    <property type="entry name" value="PKS_dehydratase_sf"/>
</dbReference>
<feature type="domain" description="Carrier" evidence="9">
    <location>
        <begin position="1274"/>
        <end position="1350"/>
    </location>
</feature>
<dbReference type="InterPro" id="IPR001031">
    <property type="entry name" value="Thioesterase"/>
</dbReference>
<evidence type="ECO:0000256" key="1">
    <source>
        <dbReference type="ARBA" id="ARBA00001957"/>
    </source>
</evidence>
<feature type="region of interest" description="Disordered" evidence="8">
    <location>
        <begin position="1351"/>
        <end position="1400"/>
    </location>
</feature>
<evidence type="ECO:0000259" key="11">
    <source>
        <dbReference type="PROSITE" id="PS52019"/>
    </source>
</evidence>
<dbReference type="PANTHER" id="PTHR43775">
    <property type="entry name" value="FATTY ACID SYNTHASE"/>
    <property type="match status" value="1"/>
</dbReference>
<evidence type="ECO:0000313" key="12">
    <source>
        <dbReference type="EMBL" id="KAK3046344.1"/>
    </source>
</evidence>
<keyword evidence="5" id="KW-0677">Repeat</keyword>
<dbReference type="Gene3D" id="3.30.70.3290">
    <property type="match status" value="1"/>
</dbReference>
<dbReference type="InterPro" id="IPR014043">
    <property type="entry name" value="Acyl_transferase_dom"/>
</dbReference>
<proteinExistence type="predicted"/>
<dbReference type="InterPro" id="IPR049900">
    <property type="entry name" value="PKS_mFAS_DH"/>
</dbReference>
<dbReference type="Pfam" id="PF00975">
    <property type="entry name" value="Thioesterase"/>
    <property type="match status" value="1"/>
</dbReference>
<keyword evidence="6" id="KW-0511">Multifunctional enzyme</keyword>
<dbReference type="SUPFAM" id="SSF53901">
    <property type="entry name" value="Thiolase-like"/>
    <property type="match status" value="1"/>
</dbReference>
<dbReference type="Gene3D" id="3.10.129.110">
    <property type="entry name" value="Polyketide synthase dehydratase"/>
    <property type="match status" value="1"/>
</dbReference>
<dbReference type="SUPFAM" id="SSF55048">
    <property type="entry name" value="Probable ACP-binding domain of malonyl-CoA ACP transacylase"/>
    <property type="match status" value="1"/>
</dbReference>
<dbReference type="PROSITE" id="PS52019">
    <property type="entry name" value="PKS_MFAS_DH"/>
    <property type="match status" value="1"/>
</dbReference>
<dbReference type="InterPro" id="IPR029058">
    <property type="entry name" value="AB_hydrolase_fold"/>
</dbReference>
<dbReference type="SUPFAM" id="SSF52151">
    <property type="entry name" value="FabD/lysophospholipase-like"/>
    <property type="match status" value="1"/>
</dbReference>
<organism evidence="12 13">
    <name type="scientific">Extremus antarcticus</name>
    <dbReference type="NCBI Taxonomy" id="702011"/>
    <lineage>
        <taxon>Eukaryota</taxon>
        <taxon>Fungi</taxon>
        <taxon>Dikarya</taxon>
        <taxon>Ascomycota</taxon>
        <taxon>Pezizomycotina</taxon>
        <taxon>Dothideomycetes</taxon>
        <taxon>Dothideomycetidae</taxon>
        <taxon>Mycosphaerellales</taxon>
        <taxon>Extremaceae</taxon>
        <taxon>Extremus</taxon>
    </lineage>
</organism>
<dbReference type="InterPro" id="IPR014030">
    <property type="entry name" value="Ketoacyl_synth_N"/>
</dbReference>
<evidence type="ECO:0000256" key="7">
    <source>
        <dbReference type="PROSITE-ProRule" id="PRU01363"/>
    </source>
</evidence>
<dbReference type="SUPFAM" id="SSF53474">
    <property type="entry name" value="alpha/beta-Hydrolases"/>
    <property type="match status" value="1"/>
</dbReference>
<evidence type="ECO:0000256" key="8">
    <source>
        <dbReference type="SAM" id="MobiDB-lite"/>
    </source>
</evidence>
<dbReference type="InterPro" id="IPR016035">
    <property type="entry name" value="Acyl_Trfase/lysoPLipase"/>
</dbReference>
<dbReference type="GO" id="GO:0004312">
    <property type="term" value="F:fatty acid synthase activity"/>
    <property type="evidence" value="ECO:0007669"/>
    <property type="project" value="TreeGrafter"/>
</dbReference>
<evidence type="ECO:0000313" key="13">
    <source>
        <dbReference type="Proteomes" id="UP001271007"/>
    </source>
</evidence>
<sequence length="1665" mass="179540">MIFTPDGHAGLDKGFFLSRTGNCKPFDDKADGYCRAEGVGTIFLKRLEDALADGDPILGTILGAKTNHSAMSDSMTRPYTPAQVDNMSAVLNMGGVEPQSVSYIEMHGTGTQVGDAVEMESVLATFAPREGSRPNNAPLHVGSAKANIGHGEGVSGITSLIKVLLMMQHNTIPPHCGIKPGSKINHNYPDLPARNVHIALEPKPWPRENGAPRRVLINNFSAAGGNTALLIEDAPARPAHGEADPRSSHVVTVSGHVGKSITKNLTALLAHIQQHKSLPLDQLSYTTTARRWHHLHRVALVGSTLDEIATKLSSAISNGSGSTRPKQKPTILFAFTGQGSQYLGMGKQLLETYPKFRADLQGLARMAESLGFPDIMPIFATVDGDIEAHPPVTVQLAVTCLQIALLDLLKSFGIAASAVVGHSLGEYAALYAAGVLSATDTIYLVGQRAKLLQQRCQRGTHAMLAVKASTTSLDSLAVRDKGVDFACLNGPEATVLSGPLEAVLDVQKLVAAEGFKTTMLKLPFAFHSAQVEPILESFEQIAAGATFQKPKLAVLSPLLGTAINDVGVLGPAYLARHCRETVELTSVLQNARSQGIIDAGTVCIELGPKALLCGMVKDILGPHMPALPTLDQRGNLWPNLAAMCATLYTGGIDINWTAYHEPFSSAKTVLQLPTYGWDLKEYFIPYEGDWVLHRHKIHCNCADPHCDAHTTSNYVPGKHSFESNVILAPGITPQPEKKMSKLDSSKEAFPGILTTTTLHRVIEENTEPLGATLVVETDISRKDVNSIAQGHTVDAIPLCTPSFYADIALQVGKYAMDRIRAGHKEAIDGMVDVSDLVVDKALIPHGQAPQLLRTTVTMTWPPKAAATTRSAKVKFVTYTADGKLDTEHASCTVRFTTDAQLKSLQRKVLEYKEAIARLQERMNQGELVHYNTKSGYKLMSSMAQFHPDYKLLKYMILDEAVNEAMAVMDFSTCINTGTYTAHPAYIDAITQVAGFAMNAKDDTDINKEVFVNHGWDSFQVYRPLEKDRTYIVYTKMVKDASGDLVHGDTIVLDGDNVVAFFRGLSLRCVPRKALRAVLQSAMDKATRQRGGKVGSTSKVAGSSSVNSNIVSTKSSGPPAMLPSVAQKSVAVVARSDLHLEGSEPGLAEQTINDALDIVSQESGIAKEDLTNDSSFIDMGVDSLSSMVIGSRLRDELGLDLDPAFALFADCPTVAALKAFLRSTSTSHEIRPVPQLQHDSVAPALDVIVAAVQQAQDLEYGPKHTAIDSNPTAADLLLKHALRIIAEESGVAEEDLTPDTHFGDIGIDSLCSIVIGSRFREELELDLDSGFSLFADLPTVNQLAVFLGGHGGGSTSDNDSDSDAMQRYNNDDTPTSSNASTSSTDVSDEDEEQKPGQNEPALMLVDECKPTTSVIIQGLPRIAKKILFMLPDGGGSASSYATIPRLRSDVAIIGLNCPYARDPENMNCTHTAMIRSFVNEIKRRQPAGPYHLGGWSSGGAFAYVTAEMLVNMGDEVHSIIIIDAPVPQVMEKLPVEFYQHCNARGLFENQPGGAAASEPPPYLIPHFMAVVDVMLDYKVAPLQTRTMPKVGLVWAAETVMQENGAPDMKGMHFMIQKRQDFGPDGWETVCPGAVFDIVKADGANHFTLMTKGHVRRVSDLIDRVMG</sequence>
<dbReference type="InterPro" id="IPR020841">
    <property type="entry name" value="PKS_Beta-ketoAc_synthase_dom"/>
</dbReference>
<dbReference type="Pfam" id="PF14765">
    <property type="entry name" value="PS-DH"/>
    <property type="match status" value="1"/>
</dbReference>
<dbReference type="SMART" id="SM00827">
    <property type="entry name" value="PKS_AT"/>
    <property type="match status" value="1"/>
</dbReference>
<dbReference type="Pfam" id="PF02801">
    <property type="entry name" value="Ketoacyl-synt_C"/>
    <property type="match status" value="1"/>
</dbReference>
<dbReference type="Gene3D" id="3.40.366.10">
    <property type="entry name" value="Malonyl-Coenzyme A Acyl Carrier Protein, domain 2"/>
    <property type="match status" value="1"/>
</dbReference>
<dbReference type="CDD" id="cd00833">
    <property type="entry name" value="PKS"/>
    <property type="match status" value="1"/>
</dbReference>
<feature type="compositionally biased region" description="Polar residues" evidence="8">
    <location>
        <begin position="1094"/>
        <end position="1115"/>
    </location>
</feature>
<protein>
    <recommendedName>
        <fullName evidence="14">Polyketide synthase</fullName>
    </recommendedName>
</protein>